<dbReference type="Proteomes" id="UP000230002">
    <property type="component" value="Unassembled WGS sequence"/>
</dbReference>
<sequence>MPLNAPPHAANRPLQHPVAWHALSDYAPMKFVAPELLVWRQPTSDPRAPPTSQPWGHAQRTGLLAVEPRDIPARRRRREAPHSLIPQTIQDIQHPAVNPAAAPLFRTSDDDGSANPMDMDVLKTEDSGEVFCGLFERPS</sequence>
<protein>
    <submittedName>
        <fullName evidence="2">Uncharacterized protein</fullName>
    </submittedName>
</protein>
<name>A0A2G8S036_9APHY</name>
<evidence type="ECO:0000313" key="2">
    <source>
        <dbReference type="EMBL" id="PIL27132.1"/>
    </source>
</evidence>
<organism evidence="2 3">
    <name type="scientific">Ganoderma sinense ZZ0214-1</name>
    <dbReference type="NCBI Taxonomy" id="1077348"/>
    <lineage>
        <taxon>Eukaryota</taxon>
        <taxon>Fungi</taxon>
        <taxon>Dikarya</taxon>
        <taxon>Basidiomycota</taxon>
        <taxon>Agaricomycotina</taxon>
        <taxon>Agaricomycetes</taxon>
        <taxon>Polyporales</taxon>
        <taxon>Polyporaceae</taxon>
        <taxon>Ganoderma</taxon>
    </lineage>
</organism>
<feature type="region of interest" description="Disordered" evidence="1">
    <location>
        <begin position="71"/>
        <end position="96"/>
    </location>
</feature>
<keyword evidence="3" id="KW-1185">Reference proteome</keyword>
<evidence type="ECO:0000313" key="3">
    <source>
        <dbReference type="Proteomes" id="UP000230002"/>
    </source>
</evidence>
<reference evidence="2 3" key="1">
    <citation type="journal article" date="2015" name="Sci. Rep.">
        <title>Chromosome-level genome map provides insights into diverse defense mechanisms in the medicinal fungus Ganoderma sinense.</title>
        <authorList>
            <person name="Zhu Y."/>
            <person name="Xu J."/>
            <person name="Sun C."/>
            <person name="Zhou S."/>
            <person name="Xu H."/>
            <person name="Nelson D.R."/>
            <person name="Qian J."/>
            <person name="Song J."/>
            <person name="Luo H."/>
            <person name="Xiang L."/>
            <person name="Li Y."/>
            <person name="Xu Z."/>
            <person name="Ji A."/>
            <person name="Wang L."/>
            <person name="Lu S."/>
            <person name="Hayward A."/>
            <person name="Sun W."/>
            <person name="Li X."/>
            <person name="Schwartz D.C."/>
            <person name="Wang Y."/>
            <person name="Chen S."/>
        </authorList>
    </citation>
    <scope>NUCLEOTIDE SEQUENCE [LARGE SCALE GENOMIC DNA]</scope>
    <source>
        <strain evidence="2 3">ZZ0214-1</strain>
    </source>
</reference>
<dbReference type="EMBL" id="AYKW01000034">
    <property type="protein sequence ID" value="PIL27132.1"/>
    <property type="molecule type" value="Genomic_DNA"/>
</dbReference>
<proteinExistence type="predicted"/>
<dbReference type="AlphaFoldDB" id="A0A2G8S036"/>
<comment type="caution">
    <text evidence="2">The sequence shown here is derived from an EMBL/GenBank/DDBJ whole genome shotgun (WGS) entry which is preliminary data.</text>
</comment>
<evidence type="ECO:0000256" key="1">
    <source>
        <dbReference type="SAM" id="MobiDB-lite"/>
    </source>
</evidence>
<accession>A0A2G8S036</accession>
<gene>
    <name evidence="2" type="ORF">GSI_10273</name>
</gene>